<gene>
    <name evidence="2" type="ORF">SP049_00205</name>
</gene>
<keyword evidence="2" id="KW-0378">Hydrolase</keyword>
<dbReference type="Pfam" id="PF13392">
    <property type="entry name" value="HNH_3"/>
    <property type="match status" value="1"/>
</dbReference>
<name>S4TVL1_9CAUD</name>
<accession>S4TVL1</accession>
<evidence type="ECO:0000259" key="1">
    <source>
        <dbReference type="SMART" id="SM00507"/>
    </source>
</evidence>
<keyword evidence="2" id="KW-0540">Nuclease</keyword>
<dbReference type="Gene3D" id="3.90.75.20">
    <property type="match status" value="1"/>
</dbReference>
<keyword evidence="2" id="KW-0255">Endonuclease</keyword>
<feature type="domain" description="HNH nuclease" evidence="1">
    <location>
        <begin position="47"/>
        <end position="95"/>
    </location>
</feature>
<reference evidence="2" key="1">
    <citation type="journal article" date="2013" name="BMC Genomics">
        <title>Genomic characterization provides new insight into Salmonella phage diversity.</title>
        <authorList>
            <person name="Moreno Switt A.I."/>
            <person name="Orsi R.H."/>
            <person name="den Bakker H.C."/>
            <person name="Vongkamjan K."/>
            <person name="Altier C."/>
            <person name="Wiedmann M."/>
        </authorList>
    </citation>
    <scope>NUCLEOTIDE SEQUENCE</scope>
</reference>
<dbReference type="InterPro" id="IPR044925">
    <property type="entry name" value="His-Me_finger_sf"/>
</dbReference>
<dbReference type="EMBL" id="KC139559">
    <property type="protein sequence ID" value="AGF88962.1"/>
    <property type="molecule type" value="Genomic_DNA"/>
</dbReference>
<dbReference type="InterPro" id="IPR003615">
    <property type="entry name" value="HNH_nuc"/>
</dbReference>
<sequence>MNLKDYVRYEDGELFWTKVPPGTYKIKVGKKAGSFNKSNGYMQLGFNKRVFTVHRLIWEICKGEIPDGVQVDHIDGDVMNNRIDNLRLVNNSLNSLNRVKSKYNKSGVTGVWWDAKRKLWQVTFRSKYVGIFKNFIDACEARIVAEVSSGLATARHGT</sequence>
<evidence type="ECO:0000313" key="2">
    <source>
        <dbReference type="EMBL" id="AGF88962.1"/>
    </source>
</evidence>
<proteinExistence type="predicted"/>
<dbReference type="SMART" id="SM00507">
    <property type="entry name" value="HNHc"/>
    <property type="match status" value="1"/>
</dbReference>
<dbReference type="SUPFAM" id="SSF54060">
    <property type="entry name" value="His-Me finger endonucleases"/>
    <property type="match status" value="1"/>
</dbReference>
<protein>
    <submittedName>
        <fullName evidence="2">Putative HNH endonuclease</fullName>
    </submittedName>
</protein>
<organism evidence="2">
    <name type="scientific">Salmonella phage FSL SP-049</name>
    <dbReference type="NCBI Taxonomy" id="1173751"/>
    <lineage>
        <taxon>Viruses</taxon>
        <taxon>Duplodnaviria</taxon>
        <taxon>Heunggongvirae</taxon>
        <taxon>Uroviricota</taxon>
        <taxon>Caudoviricetes</taxon>
        <taxon>Sarkviridae</taxon>
        <taxon>Guernseyvirinae</taxon>
        <taxon>Cornellvirus</taxon>
        <taxon>Cornellvirus SP31</taxon>
    </lineage>
</organism>
<dbReference type="GO" id="GO:0004519">
    <property type="term" value="F:endonuclease activity"/>
    <property type="evidence" value="ECO:0007669"/>
    <property type="project" value="UniProtKB-KW"/>
</dbReference>